<dbReference type="Proteomes" id="UP001500064">
    <property type="component" value="Unassembled WGS sequence"/>
</dbReference>
<name>A0ABN2F3N5_9ACTN</name>
<evidence type="ECO:0000313" key="2">
    <source>
        <dbReference type="EMBL" id="GAA1628313.1"/>
    </source>
</evidence>
<feature type="transmembrane region" description="Helical" evidence="1">
    <location>
        <begin position="6"/>
        <end position="25"/>
    </location>
</feature>
<keyword evidence="3" id="KW-1185">Reference proteome</keyword>
<comment type="caution">
    <text evidence="2">The sequence shown here is derived from an EMBL/GenBank/DDBJ whole genome shotgun (WGS) entry which is preliminary data.</text>
</comment>
<sequence length="252" mass="27406">MSDALLNIVIGLVTSVISGGSVWLWQHGHNARALRRKAAFFGLQQGKQCLIFTGNKYDSPGSADYQEVHALIDVATLAHEIGAKITLESCDLFRGSNGDRTEFCIGGPLGPNPRTAGHLAAHLPGVEIKPWDRDRADTLTIVVGGQAFPWNRRQEEYALIAKFTPPEASRPVFVIFGQTATGTRAAIHFIKREHHNLSQTLTSDDRFCIIVRVKGILTYGHQATELASNVSEAAFASPPQTSTAPEGRQPRA</sequence>
<accession>A0ABN2F3N5</accession>
<evidence type="ECO:0000313" key="3">
    <source>
        <dbReference type="Proteomes" id="UP001500064"/>
    </source>
</evidence>
<reference evidence="2 3" key="1">
    <citation type="journal article" date="2019" name="Int. J. Syst. Evol. Microbiol.">
        <title>The Global Catalogue of Microorganisms (GCM) 10K type strain sequencing project: providing services to taxonomists for standard genome sequencing and annotation.</title>
        <authorList>
            <consortium name="The Broad Institute Genomics Platform"/>
            <consortium name="The Broad Institute Genome Sequencing Center for Infectious Disease"/>
            <person name="Wu L."/>
            <person name="Ma J."/>
        </authorList>
    </citation>
    <scope>NUCLEOTIDE SEQUENCE [LARGE SCALE GENOMIC DNA]</scope>
    <source>
        <strain evidence="2 3">JCM 13929</strain>
    </source>
</reference>
<proteinExistence type="predicted"/>
<protein>
    <submittedName>
        <fullName evidence="2">Uncharacterized protein</fullName>
    </submittedName>
</protein>
<dbReference type="RefSeq" id="WP_346104465.1">
    <property type="nucleotide sequence ID" value="NZ_BAAAMU010000015.1"/>
</dbReference>
<organism evidence="2 3">
    <name type="scientific">Nonomuraea maheshkhaliensis</name>
    <dbReference type="NCBI Taxonomy" id="419590"/>
    <lineage>
        <taxon>Bacteria</taxon>
        <taxon>Bacillati</taxon>
        <taxon>Actinomycetota</taxon>
        <taxon>Actinomycetes</taxon>
        <taxon>Streptosporangiales</taxon>
        <taxon>Streptosporangiaceae</taxon>
        <taxon>Nonomuraea</taxon>
    </lineage>
</organism>
<evidence type="ECO:0000256" key="1">
    <source>
        <dbReference type="SAM" id="Phobius"/>
    </source>
</evidence>
<keyword evidence="1" id="KW-0472">Membrane</keyword>
<gene>
    <name evidence="2" type="ORF">GCM10009733_026320</name>
</gene>
<keyword evidence="1" id="KW-1133">Transmembrane helix</keyword>
<keyword evidence="1" id="KW-0812">Transmembrane</keyword>
<dbReference type="EMBL" id="BAAAMU010000015">
    <property type="protein sequence ID" value="GAA1628313.1"/>
    <property type="molecule type" value="Genomic_DNA"/>
</dbReference>